<dbReference type="Pfam" id="PF00612">
    <property type="entry name" value="IQ"/>
    <property type="match status" value="2"/>
</dbReference>
<keyword evidence="4 9" id="KW-0067">ATP-binding</keyword>
<dbReference type="Gene3D" id="1.10.510.10">
    <property type="entry name" value="Transferase(Phosphotransferase) domain 1"/>
    <property type="match status" value="1"/>
</dbReference>
<evidence type="ECO:0000256" key="4">
    <source>
        <dbReference type="ARBA" id="ARBA00022840"/>
    </source>
</evidence>
<dbReference type="GO" id="GO:0007015">
    <property type="term" value="P:actin filament organization"/>
    <property type="evidence" value="ECO:0007669"/>
    <property type="project" value="TreeGrafter"/>
</dbReference>
<dbReference type="Pfam" id="PF00063">
    <property type="entry name" value="Myosin_head"/>
    <property type="match status" value="2"/>
</dbReference>
<dbReference type="PANTHER" id="PTHR13140:SF845">
    <property type="entry name" value="MYOSIN-LIKE PROTEIN"/>
    <property type="match status" value="1"/>
</dbReference>
<evidence type="ECO:0000256" key="10">
    <source>
        <dbReference type="SAM" id="MobiDB-lite"/>
    </source>
</evidence>
<dbReference type="InterPro" id="IPR000719">
    <property type="entry name" value="Prot_kinase_dom"/>
</dbReference>
<keyword evidence="6 9" id="KW-0505">Motor protein</keyword>
<dbReference type="GO" id="GO:0005524">
    <property type="term" value="F:ATP binding"/>
    <property type="evidence" value="ECO:0007669"/>
    <property type="project" value="UniProtKB-UniRule"/>
</dbReference>
<dbReference type="Gene3D" id="1.20.5.190">
    <property type="match status" value="1"/>
</dbReference>
<evidence type="ECO:0000256" key="7">
    <source>
        <dbReference type="ARBA" id="ARBA00023203"/>
    </source>
</evidence>
<keyword evidence="8" id="KW-0844">Vision</keyword>
<keyword evidence="2" id="KW-0716">Sensory transduction</keyword>
<dbReference type="InterPro" id="IPR001609">
    <property type="entry name" value="Myosin_head_motor_dom-like"/>
</dbReference>
<dbReference type="InterPro" id="IPR027417">
    <property type="entry name" value="P-loop_NTPase"/>
</dbReference>
<dbReference type="Gene3D" id="1.10.10.820">
    <property type="match status" value="1"/>
</dbReference>
<dbReference type="Gene3D" id="1.25.40.20">
    <property type="entry name" value="Ankyrin repeat-containing domain"/>
    <property type="match status" value="2"/>
</dbReference>
<dbReference type="Gene3D" id="1.20.120.720">
    <property type="entry name" value="Myosin VI head, motor domain, U50 subdomain"/>
    <property type="match status" value="1"/>
</dbReference>
<dbReference type="Gene3D" id="3.40.850.10">
    <property type="entry name" value="Kinesin motor domain"/>
    <property type="match status" value="1"/>
</dbReference>
<evidence type="ECO:0000256" key="3">
    <source>
        <dbReference type="ARBA" id="ARBA00022741"/>
    </source>
</evidence>
<dbReference type="EMBL" id="JATAAI010000005">
    <property type="protein sequence ID" value="KAK1745710.1"/>
    <property type="molecule type" value="Genomic_DNA"/>
</dbReference>
<dbReference type="SUPFAM" id="SSF52540">
    <property type="entry name" value="P-loop containing nucleoside triphosphate hydrolases"/>
    <property type="match status" value="1"/>
</dbReference>
<dbReference type="GO" id="GO:0005737">
    <property type="term" value="C:cytoplasm"/>
    <property type="evidence" value="ECO:0007669"/>
    <property type="project" value="TreeGrafter"/>
</dbReference>
<feature type="compositionally biased region" description="Low complexity" evidence="10">
    <location>
        <begin position="61"/>
        <end position="73"/>
    </location>
</feature>
<dbReference type="SMART" id="SM00015">
    <property type="entry name" value="IQ"/>
    <property type="match status" value="3"/>
</dbReference>
<dbReference type="PRINTS" id="PR00193">
    <property type="entry name" value="MYOSINHEAVY"/>
</dbReference>
<dbReference type="GO" id="GO:0016459">
    <property type="term" value="C:myosin complex"/>
    <property type="evidence" value="ECO:0007669"/>
    <property type="project" value="UniProtKB-KW"/>
</dbReference>
<dbReference type="SUPFAM" id="SSF56112">
    <property type="entry name" value="Protein kinase-like (PK-like)"/>
    <property type="match status" value="1"/>
</dbReference>
<dbReference type="PROSITE" id="PS51456">
    <property type="entry name" value="MYOSIN_MOTOR"/>
    <property type="match status" value="1"/>
</dbReference>
<dbReference type="Pfam" id="PF12796">
    <property type="entry name" value="Ank_2"/>
    <property type="match status" value="2"/>
</dbReference>
<evidence type="ECO:0000256" key="2">
    <source>
        <dbReference type="ARBA" id="ARBA00022606"/>
    </source>
</evidence>
<dbReference type="Gene3D" id="3.30.70.1590">
    <property type="match status" value="1"/>
</dbReference>
<dbReference type="PROSITE" id="PS50011">
    <property type="entry name" value="PROTEIN_KINASE_DOM"/>
    <property type="match status" value="1"/>
</dbReference>
<reference evidence="13" key="1">
    <citation type="submission" date="2023-06" db="EMBL/GenBank/DDBJ databases">
        <title>Survivors Of The Sea: Transcriptome response of Skeletonema marinoi to long-term dormancy.</title>
        <authorList>
            <person name="Pinder M.I.M."/>
            <person name="Kourtchenko O."/>
            <person name="Robertson E.K."/>
            <person name="Larsson T."/>
            <person name="Maumus F."/>
            <person name="Osuna-Cruz C.M."/>
            <person name="Vancaester E."/>
            <person name="Stenow R."/>
            <person name="Vandepoele K."/>
            <person name="Ploug H."/>
            <person name="Bruchert V."/>
            <person name="Godhe A."/>
            <person name="Topel M."/>
        </authorList>
    </citation>
    <scope>NUCLEOTIDE SEQUENCE</scope>
    <source>
        <strain evidence="13">R05AC</strain>
    </source>
</reference>
<dbReference type="Pfam" id="PF00069">
    <property type="entry name" value="Pkinase"/>
    <property type="match status" value="1"/>
</dbReference>
<accession>A0AAD9DH68</accession>
<dbReference type="CDD" id="cd00124">
    <property type="entry name" value="MYSc"/>
    <property type="match status" value="1"/>
</dbReference>
<evidence type="ECO:0000256" key="1">
    <source>
        <dbReference type="ARBA" id="ARBA00006998"/>
    </source>
</evidence>
<dbReference type="Proteomes" id="UP001224775">
    <property type="component" value="Unassembled WGS sequence"/>
</dbReference>
<proteinExistence type="inferred from homology"/>
<dbReference type="GO" id="GO:0000146">
    <property type="term" value="F:microfilament motor activity"/>
    <property type="evidence" value="ECO:0007669"/>
    <property type="project" value="TreeGrafter"/>
</dbReference>
<keyword evidence="14" id="KW-1185">Reference proteome</keyword>
<evidence type="ECO:0000313" key="14">
    <source>
        <dbReference type="Proteomes" id="UP001224775"/>
    </source>
</evidence>
<dbReference type="InterPro" id="IPR036770">
    <property type="entry name" value="Ankyrin_rpt-contain_sf"/>
</dbReference>
<dbReference type="GO" id="GO:0016020">
    <property type="term" value="C:membrane"/>
    <property type="evidence" value="ECO:0007669"/>
    <property type="project" value="TreeGrafter"/>
</dbReference>
<feature type="compositionally biased region" description="Basic and acidic residues" evidence="10">
    <location>
        <begin position="1960"/>
        <end position="1975"/>
    </location>
</feature>
<feature type="region of interest" description="Disordered" evidence="10">
    <location>
        <begin position="1960"/>
        <end position="2032"/>
    </location>
</feature>
<feature type="compositionally biased region" description="Polar residues" evidence="10">
    <location>
        <begin position="277"/>
        <end position="287"/>
    </location>
</feature>
<feature type="region of interest" description="Disordered" evidence="10">
    <location>
        <begin position="219"/>
        <end position="253"/>
    </location>
</feature>
<gene>
    <name evidence="13" type="ORF">QTG54_003634</name>
</gene>
<dbReference type="SMART" id="SM00248">
    <property type="entry name" value="ANK"/>
    <property type="match status" value="6"/>
</dbReference>
<feature type="compositionally biased region" description="Polar residues" evidence="10">
    <location>
        <begin position="74"/>
        <end position="86"/>
    </location>
</feature>
<sequence length="2065" mass="230465">MEVGAHVWLRSSSSQWGWVPAKITAKDEISVNVTKNGEPTTQSMVQLTLADDNLNYHRSHSSSSSFHSPSSSSATPQTPTDNHRSNSYSFQIDNYFSTIQPFSAQITVDPNTLKKADHPDIKLRNLPTSFQFSGKDPEAGVISSPNTHIIPSVVGGVHDLIGLTHLHEPAILHALRLRYDSDIIYTATGPILIAVNPFKGMEYLYSDEIMERYRVEGERGGGGGRGMKNSNSVTPFKGGGRKHHSGGEEKLPPHAYKTADEAYRAMMRGLENSILMNQKGSSSNSRGINKKKGSIDTAPTNQSILVSGESGAGKTVTTKIVLNYFAMLSKKIADDELLQRSSSNHHKHTEGLSKRFSPRANALYSPSSFDSEEEQVCIEQQVLQSNPILEAFGNARTLRNDNSSRFGKFIDIQFTSKGKLSGAQIETYLLEKVRLIHPSVGERNYHIFYQFLAGASAQEYNMYDLEGMSVDDFHLLNQTGTYDRRDGVMDGEMHADMLDAMVTIGFTSETIQALMRLMMAILHCGNIQFTATHEANARGMSDACMMEMTHSSVAAARLLGVKFEDLSDALTYRAIKAGNEVVHSPLDKVQSEKACEALMKATYGAAFDFIVNKINESISNEQVPHDSRGASIGVLDIFGFETFETNNFEQICINYTNEALQQQFNKYVFKLEQDEYEREGILWKFISFPDNQDVLDLIDRKHTGILALLDEQCIVPRSTDEKFTRYLYAKCDKDTRFSATSAQRVDYKFSIEHYAGPVEYSTDNWLEKNKDQLPASSANLLKETDFDLVAHIRQFIRSEGKEGRGSVATKSVGAQFSTQLAQLRSRIDTTVPHYIRCLKPNDELVPDSFDPRRIVDQLRCGGVLEAVRVSRAGYPTRYPHEVFKARYYILGDPNDKSIASPIKKWGRASLSEEDSQVKKLVSKIAFDIWEADHEAMLMALEEEGELGRSRIRSPGDAKYINGHMNLVSVSSVKTPPEQRRAKALLKKRRESTSTALYAKSTSEIGRPQNAAEFLSLDFSSRCAIAGLQLGKTKVFLRREAFDQIEHLRALKFGKSAIEIQRVVRGVQARRYCRLLREQKVWAACTIQRAYRNHLHYLDYLKVQARLVPAAIRIQAVARGANTRMWFFGTLYSIMRLQAMVRGYQARSHVARLLEERHQPVSSPVHSIAQHSLGQNTFEEDEEVPVTAVAMNQLVPANETQAVVEVTSEWVQLCNYVKDENWVAVEQTLDQFPHLAEEVDPANGEMLLHMLCRHPNVWSLLVDMVVVLYPKALIRKDAIGALPLHHAAAHDNVAALEIVFSAYKEGVNDVDVEGRQPLHVAAEFDAVNGVKFLLEKAPEGAYTMIHRPKGDSGGGLPLHVACRHHSNLSIITGLLAENFSSCKRSDENGDLPLHLLLRNGEAVEQVTVKTILTCFAAAASRTDKNGDLPLTIAIKSECNQSVVNYLLMQYPDAAKVLDSSGHTNLHLALQHGADDRTMLGLLNHAPELATHIDKESGMLPIQMATEHEHSHFIVNHLLKQDLPIDIKDKVKGNAQKHKFSWNHVVSNTDDMYFPVISKILQQCTQPQVLALAHVEGPDGRIALSTATPVCKHEMRVMLRLFNTLEVVNQRPAFSNPESDTQIFYALRYDPPKQSSGQWSLIHEDNKKEGDYLEEWDDASHVSGLSRVSSRSNNSMLSKSSQVNINERMKQIKKEKGQQVIAKLTSRSDVVERELKIRKDFQLSRHYIPAVISVHHTVQHAAYSEAMAEPGYCITMEGADTTAENLMLDMRKHGKSFSGKILRKIGASLLHMHEHGLVHCDFGTHNVGKFGNRWKLLGVGGSKAIGSPTDPKRGFYHPPEAVVVESRRAALGKKELVAKVVSINARPSHDIWAFGVLMYEAICGVPLSPYACRGKRVMNANEIAKVGRWDEVSLERALRHVDPSDHSSLDILRKLLHPSLQERYSTLREALDHPFFSGSLDDRVLSSQREPDARPSREALPPTQTRQANSTRRGQTAKNDISEGLRALDQDENNMNGQHPRRSNKKGAGLSGLGGMSVMSKMSTSSKMSFGGLKGLRTRAKGHRHAC</sequence>
<name>A0AAD9DH68_9STRA</name>
<feature type="domain" description="Myosin motor" evidence="12">
    <location>
        <begin position="155"/>
        <end position="1049"/>
    </location>
</feature>
<evidence type="ECO:0000259" key="11">
    <source>
        <dbReference type="PROSITE" id="PS50011"/>
    </source>
</evidence>
<dbReference type="PROSITE" id="PS50096">
    <property type="entry name" value="IQ"/>
    <property type="match status" value="2"/>
</dbReference>
<evidence type="ECO:0000313" key="13">
    <source>
        <dbReference type="EMBL" id="KAK1745710.1"/>
    </source>
</evidence>
<dbReference type="GO" id="GO:0051015">
    <property type="term" value="F:actin filament binding"/>
    <property type="evidence" value="ECO:0007669"/>
    <property type="project" value="TreeGrafter"/>
</dbReference>
<dbReference type="InterPro" id="IPR002110">
    <property type="entry name" value="Ankyrin_rpt"/>
</dbReference>
<feature type="region of interest" description="Actin-binding" evidence="9">
    <location>
        <begin position="820"/>
        <end position="842"/>
    </location>
</feature>
<keyword evidence="3 9" id="KW-0547">Nucleotide-binding</keyword>
<dbReference type="InterPro" id="IPR000048">
    <property type="entry name" value="IQ_motif_EF-hand-BS"/>
</dbReference>
<feature type="domain" description="Protein kinase" evidence="11">
    <location>
        <begin position="1660"/>
        <end position="1954"/>
    </location>
</feature>
<feature type="compositionally biased region" description="Basic and acidic residues" evidence="10">
    <location>
        <begin position="1998"/>
        <end position="2007"/>
    </location>
</feature>
<protein>
    <submittedName>
        <fullName evidence="13">Myosin family protein</fullName>
    </submittedName>
</protein>
<dbReference type="InterPro" id="IPR011009">
    <property type="entry name" value="Kinase-like_dom_sf"/>
</dbReference>
<comment type="similarity">
    <text evidence="1">In the C-terminal section; belongs to the TRAFAC class myosin-kinesin ATPase superfamily. Myosin family.</text>
</comment>
<feature type="region of interest" description="Disordered" evidence="10">
    <location>
        <begin position="58"/>
        <end position="86"/>
    </location>
</feature>
<keyword evidence="7 9" id="KW-0009">Actin-binding</keyword>
<dbReference type="Gene3D" id="1.20.58.530">
    <property type="match status" value="1"/>
</dbReference>
<comment type="similarity">
    <text evidence="9">Belongs to the TRAFAC class myosin-kinesin ATPase superfamily. Myosin family.</text>
</comment>
<organism evidence="13 14">
    <name type="scientific">Skeletonema marinoi</name>
    <dbReference type="NCBI Taxonomy" id="267567"/>
    <lineage>
        <taxon>Eukaryota</taxon>
        <taxon>Sar</taxon>
        <taxon>Stramenopiles</taxon>
        <taxon>Ochrophyta</taxon>
        <taxon>Bacillariophyta</taxon>
        <taxon>Coscinodiscophyceae</taxon>
        <taxon>Thalassiosirophycidae</taxon>
        <taxon>Thalassiosirales</taxon>
        <taxon>Skeletonemataceae</taxon>
        <taxon>Skeletonema</taxon>
        <taxon>Skeletonema marinoi-dohrnii complex</taxon>
    </lineage>
</organism>
<dbReference type="GO" id="GO:0004672">
    <property type="term" value="F:protein kinase activity"/>
    <property type="evidence" value="ECO:0007669"/>
    <property type="project" value="InterPro"/>
</dbReference>
<dbReference type="SMART" id="SM00220">
    <property type="entry name" value="S_TKc"/>
    <property type="match status" value="1"/>
</dbReference>
<evidence type="ECO:0000256" key="8">
    <source>
        <dbReference type="ARBA" id="ARBA00023305"/>
    </source>
</evidence>
<evidence type="ECO:0000256" key="6">
    <source>
        <dbReference type="ARBA" id="ARBA00023175"/>
    </source>
</evidence>
<keyword evidence="5 9" id="KW-0518">Myosin</keyword>
<dbReference type="InterPro" id="IPR036961">
    <property type="entry name" value="Kinesin_motor_dom_sf"/>
</dbReference>
<dbReference type="PANTHER" id="PTHR13140">
    <property type="entry name" value="MYOSIN"/>
    <property type="match status" value="1"/>
</dbReference>
<evidence type="ECO:0000256" key="9">
    <source>
        <dbReference type="PROSITE-ProRule" id="PRU00782"/>
    </source>
</evidence>
<feature type="binding site" evidence="9">
    <location>
        <begin position="308"/>
        <end position="315"/>
    </location>
    <ligand>
        <name>ATP</name>
        <dbReference type="ChEBI" id="CHEBI:30616"/>
    </ligand>
</feature>
<feature type="region of interest" description="Disordered" evidence="10">
    <location>
        <begin position="277"/>
        <end position="298"/>
    </location>
</feature>
<evidence type="ECO:0000256" key="5">
    <source>
        <dbReference type="ARBA" id="ARBA00023123"/>
    </source>
</evidence>
<feature type="compositionally biased region" description="Polar residues" evidence="10">
    <location>
        <begin position="1980"/>
        <end position="1997"/>
    </location>
</feature>
<evidence type="ECO:0000259" key="12">
    <source>
        <dbReference type="PROSITE" id="PS51456"/>
    </source>
</evidence>
<dbReference type="SUPFAM" id="SSF48403">
    <property type="entry name" value="Ankyrin repeat"/>
    <property type="match status" value="1"/>
</dbReference>
<dbReference type="SMART" id="SM00242">
    <property type="entry name" value="MYSc"/>
    <property type="match status" value="1"/>
</dbReference>
<comment type="caution">
    <text evidence="13">The sequence shown here is derived from an EMBL/GenBank/DDBJ whole genome shotgun (WGS) entry which is preliminary data.</text>
</comment>